<reference evidence="1 2" key="1">
    <citation type="submission" date="2020-02" db="EMBL/GenBank/DDBJ databases">
        <title>Draft genome sequence of two Spirosoma agri KCTC 52727 and Spirosoma terrae KCTC 52035.</title>
        <authorList>
            <person name="Rojas J."/>
            <person name="Ambika Manirajan B."/>
            <person name="Suarez C."/>
            <person name="Ratering S."/>
            <person name="Schnell S."/>
        </authorList>
    </citation>
    <scope>NUCLEOTIDE SEQUENCE [LARGE SCALE GENOMIC DNA]</scope>
    <source>
        <strain evidence="1 2">KCTC 52035</strain>
    </source>
</reference>
<organism evidence="1 2">
    <name type="scientific">Spirosoma terrae</name>
    <dbReference type="NCBI Taxonomy" id="1968276"/>
    <lineage>
        <taxon>Bacteria</taxon>
        <taxon>Pseudomonadati</taxon>
        <taxon>Bacteroidota</taxon>
        <taxon>Cytophagia</taxon>
        <taxon>Cytophagales</taxon>
        <taxon>Cytophagaceae</taxon>
        <taxon>Spirosoma</taxon>
    </lineage>
</organism>
<comment type="caution">
    <text evidence="1">The sequence shown here is derived from an EMBL/GenBank/DDBJ whole genome shotgun (WGS) entry which is preliminary data.</text>
</comment>
<evidence type="ECO:0000313" key="2">
    <source>
        <dbReference type="Proteomes" id="UP000474175"/>
    </source>
</evidence>
<keyword evidence="2" id="KW-1185">Reference proteome</keyword>
<dbReference type="AlphaFoldDB" id="A0A6L9L5I4"/>
<protein>
    <submittedName>
        <fullName evidence="1">Carbohydrate-binding domain-containing protein</fullName>
    </submittedName>
</protein>
<dbReference type="RefSeq" id="WP_163945011.1">
    <property type="nucleotide sequence ID" value="NZ_JAAFZH010000002.1"/>
</dbReference>
<sequence length="536" mass="54808">MTYSECSVNGFISRLAHKLPKRLATFVALSLIATSLLSSCSKESDDIAADGGTTTPGSTTGTISTGSVVIDSVSTTSSAKEGNTDTAANTEDLLANSTFSSTVTITFGSTISITNPLSGGGVTITESNGDVVINSTASAVEYVLTGTTTNGSVKIYSDKKFKLTLNGVNITNIDGPAINIQSSKRAFVVLTDNTTNTLTDGTTYTASGTEDMKATFFSEGQLIFSGNGSLSLKGNYKHAICSDDYVRIISGNITITSAASDGIHTNDAFIADGGSITMTTSGDGIQCEEGYIVINNGTFTINVADKGIAATYDTDTTIDPYLTINGGTINVTSSAGEGIESKSVMTINNGTIITKTADDGLNAGTFIYINGGTIYAYSTSNDAIDSNGKITVTGGKVIAVGAGNPEGSFDCDRNTFKVTGGILVGIAGNTSSPTASVSTQPSVILGSGTANQLIHIQSNDGAEALTFLIPKAYNTMLFSSPKLKSNQTYKVYTGGNVSNGTAINGLYTSGTYSPGTQGTTFTTSSMVTKVGGSTGP</sequence>
<dbReference type="Proteomes" id="UP000474175">
    <property type="component" value="Unassembled WGS sequence"/>
</dbReference>
<gene>
    <name evidence="1" type="ORF">GK108_07230</name>
</gene>
<proteinExistence type="predicted"/>
<name>A0A6L9L5I4_9BACT</name>
<evidence type="ECO:0000313" key="1">
    <source>
        <dbReference type="EMBL" id="NDU94662.1"/>
    </source>
</evidence>
<dbReference type="Pfam" id="PF14262">
    <property type="entry name" value="Cthe_2159"/>
    <property type="match status" value="1"/>
</dbReference>
<dbReference type="EMBL" id="JAAFZH010000002">
    <property type="protein sequence ID" value="NDU94662.1"/>
    <property type="molecule type" value="Genomic_DNA"/>
</dbReference>
<accession>A0A6L9L5I4</accession>
<dbReference type="InterPro" id="IPR025584">
    <property type="entry name" value="Cthe_2159"/>
</dbReference>